<protein>
    <submittedName>
        <fullName evidence="1">Uncharacterized protein</fullName>
    </submittedName>
</protein>
<organism evidence="1 2">
    <name type="scientific">Phyllobacterium leguminum</name>
    <dbReference type="NCBI Taxonomy" id="314237"/>
    <lineage>
        <taxon>Bacteria</taxon>
        <taxon>Pseudomonadati</taxon>
        <taxon>Pseudomonadota</taxon>
        <taxon>Alphaproteobacteria</taxon>
        <taxon>Hyphomicrobiales</taxon>
        <taxon>Phyllobacteriaceae</taxon>
        <taxon>Phyllobacterium</taxon>
    </lineage>
</organism>
<evidence type="ECO:0000313" key="2">
    <source>
        <dbReference type="Proteomes" id="UP000247454"/>
    </source>
</evidence>
<reference evidence="1 2" key="1">
    <citation type="submission" date="2018-06" db="EMBL/GenBank/DDBJ databases">
        <title>Genomic Encyclopedia of Type Strains, Phase III (KMG-III): the genomes of soil and plant-associated and newly described type strains.</title>
        <authorList>
            <person name="Whitman W."/>
        </authorList>
    </citation>
    <scope>NUCLEOTIDE SEQUENCE [LARGE SCALE GENOMIC DNA]</scope>
    <source>
        <strain evidence="1 2">ORS 1419</strain>
    </source>
</reference>
<gene>
    <name evidence="1" type="ORF">C7477_1141</name>
</gene>
<accession>A0A318T3I5</accession>
<dbReference type="EMBL" id="QJTF01000014">
    <property type="protein sequence ID" value="PYE87266.1"/>
    <property type="molecule type" value="Genomic_DNA"/>
</dbReference>
<dbReference type="AlphaFoldDB" id="A0A318T3I5"/>
<sequence>MTAGLNAEPRLSYIIELLRELFQLTDKTKFRVLAYIRKHPAWAVAAFGASGFGLRRLSII</sequence>
<name>A0A318T3I5_9HYPH</name>
<dbReference type="Proteomes" id="UP000247454">
    <property type="component" value="Unassembled WGS sequence"/>
</dbReference>
<evidence type="ECO:0000313" key="1">
    <source>
        <dbReference type="EMBL" id="PYE87266.1"/>
    </source>
</evidence>
<comment type="caution">
    <text evidence="1">The sequence shown here is derived from an EMBL/GenBank/DDBJ whole genome shotgun (WGS) entry which is preliminary data.</text>
</comment>
<proteinExistence type="predicted"/>
<keyword evidence="2" id="KW-1185">Reference proteome</keyword>